<evidence type="ECO:0000313" key="12">
    <source>
        <dbReference type="EMBL" id="CAK9104015.1"/>
    </source>
</evidence>
<keyword evidence="8" id="KW-0460">Magnesium</keyword>
<sequence>MDWRLLALGRMRRSRSCLVALTAPVALLWHLWMPEGSPLAFFFESKEDPVERTKRLLKETDAVFFDVDSTVVTTEGIDLIGKCFGIMKEISELTHKAMNGNVKFQDAMAERLQLMADHGMTKEKLEKCVKTEGVPKWSPGIKEVVQMLHKQGTDVYLVSGGFQNMIKPIALELHIPQKMIYANEILFDEQGNYAGFDRKAPTSASGGKPKVLRLMKRRKGYKKMIMIGDGATDLDARLEGPAKAFIGYGGVSVREKVKKNADWFITSFQEVLDVLPKGTDL</sequence>
<gene>
    <name evidence="12" type="ORF">CCMP2556_LOCUS48793</name>
</gene>
<dbReference type="EMBL" id="CAXAMN010026572">
    <property type="protein sequence ID" value="CAK9104015.1"/>
    <property type="molecule type" value="Genomic_DNA"/>
</dbReference>
<keyword evidence="9" id="KW-0718">Serine biosynthesis</keyword>
<dbReference type="Gene3D" id="1.10.150.210">
    <property type="entry name" value="Phosphoserine phosphatase, domain 2"/>
    <property type="match status" value="1"/>
</dbReference>
<dbReference type="InterPro" id="IPR004469">
    <property type="entry name" value="PSP"/>
</dbReference>
<evidence type="ECO:0000256" key="11">
    <source>
        <dbReference type="SAM" id="SignalP"/>
    </source>
</evidence>
<dbReference type="InterPro" id="IPR023214">
    <property type="entry name" value="HAD_sf"/>
</dbReference>
<keyword evidence="13" id="KW-1185">Reference proteome</keyword>
<keyword evidence="11" id="KW-0732">Signal</keyword>
<comment type="cofactor">
    <cofactor evidence="1">
        <name>Mg(2+)</name>
        <dbReference type="ChEBI" id="CHEBI:18420"/>
    </cofactor>
</comment>
<evidence type="ECO:0000256" key="2">
    <source>
        <dbReference type="ARBA" id="ARBA00005135"/>
    </source>
</evidence>
<comment type="caution">
    <text evidence="12">The sequence shown here is derived from an EMBL/GenBank/DDBJ whole genome shotgun (WGS) entry which is preliminary data.</text>
</comment>
<name>A0ABP0RV08_9DINO</name>
<dbReference type="EC" id="3.1.3.3" evidence="4"/>
<dbReference type="InterPro" id="IPR050582">
    <property type="entry name" value="HAD-like_SerB"/>
</dbReference>
<comment type="pathway">
    <text evidence="2">Amino-acid biosynthesis; L-serine biosynthesis; L-serine from 3-phospho-D-glycerate: step 3/3.</text>
</comment>
<dbReference type="Gene3D" id="3.40.50.1000">
    <property type="entry name" value="HAD superfamily/HAD-like"/>
    <property type="match status" value="1"/>
</dbReference>
<keyword evidence="7" id="KW-0378">Hydrolase</keyword>
<evidence type="ECO:0000256" key="10">
    <source>
        <dbReference type="ARBA" id="ARBA00031693"/>
    </source>
</evidence>
<evidence type="ECO:0000256" key="3">
    <source>
        <dbReference type="ARBA" id="ARBA00009184"/>
    </source>
</evidence>
<feature type="signal peptide" evidence="11">
    <location>
        <begin position="1"/>
        <end position="16"/>
    </location>
</feature>
<evidence type="ECO:0000256" key="4">
    <source>
        <dbReference type="ARBA" id="ARBA00012640"/>
    </source>
</evidence>
<organism evidence="12 13">
    <name type="scientific">Durusdinium trenchii</name>
    <dbReference type="NCBI Taxonomy" id="1381693"/>
    <lineage>
        <taxon>Eukaryota</taxon>
        <taxon>Sar</taxon>
        <taxon>Alveolata</taxon>
        <taxon>Dinophyceae</taxon>
        <taxon>Suessiales</taxon>
        <taxon>Symbiodiniaceae</taxon>
        <taxon>Durusdinium</taxon>
    </lineage>
</organism>
<accession>A0ABP0RV08</accession>
<evidence type="ECO:0000256" key="5">
    <source>
        <dbReference type="ARBA" id="ARBA00022605"/>
    </source>
</evidence>
<dbReference type="NCBIfam" id="TIGR00338">
    <property type="entry name" value="serB"/>
    <property type="match status" value="1"/>
</dbReference>
<evidence type="ECO:0000256" key="6">
    <source>
        <dbReference type="ARBA" id="ARBA00022723"/>
    </source>
</evidence>
<dbReference type="PANTHER" id="PTHR43344:SF2">
    <property type="entry name" value="PHOSPHOSERINE PHOSPHATASE"/>
    <property type="match status" value="1"/>
</dbReference>
<feature type="chain" id="PRO_5046456601" description="phosphoserine phosphatase" evidence="11">
    <location>
        <begin position="17"/>
        <end position="281"/>
    </location>
</feature>
<evidence type="ECO:0000256" key="8">
    <source>
        <dbReference type="ARBA" id="ARBA00022842"/>
    </source>
</evidence>
<dbReference type="PANTHER" id="PTHR43344">
    <property type="entry name" value="PHOSPHOSERINE PHOSPHATASE"/>
    <property type="match status" value="1"/>
</dbReference>
<proteinExistence type="inferred from homology"/>
<protein>
    <recommendedName>
        <fullName evidence="4">phosphoserine phosphatase</fullName>
        <ecNumber evidence="4">3.1.3.3</ecNumber>
    </recommendedName>
    <alternativeName>
        <fullName evidence="10">O-phosphoserine phosphohydrolase</fullName>
    </alternativeName>
</protein>
<dbReference type="NCBIfam" id="TIGR01488">
    <property type="entry name" value="HAD-SF-IB"/>
    <property type="match status" value="1"/>
</dbReference>
<comment type="similarity">
    <text evidence="3">Belongs to the HAD-like hydrolase superfamily. SerB family.</text>
</comment>
<reference evidence="12 13" key="1">
    <citation type="submission" date="2024-02" db="EMBL/GenBank/DDBJ databases">
        <authorList>
            <person name="Chen Y."/>
            <person name="Shah S."/>
            <person name="Dougan E. K."/>
            <person name="Thang M."/>
            <person name="Chan C."/>
        </authorList>
    </citation>
    <scope>NUCLEOTIDE SEQUENCE [LARGE SCALE GENOMIC DNA]</scope>
</reference>
<dbReference type="Proteomes" id="UP001642484">
    <property type="component" value="Unassembled WGS sequence"/>
</dbReference>
<dbReference type="SUPFAM" id="SSF56784">
    <property type="entry name" value="HAD-like"/>
    <property type="match status" value="1"/>
</dbReference>
<keyword evidence="6" id="KW-0479">Metal-binding</keyword>
<dbReference type="Pfam" id="PF12710">
    <property type="entry name" value="HAD"/>
    <property type="match status" value="1"/>
</dbReference>
<evidence type="ECO:0000313" key="13">
    <source>
        <dbReference type="Proteomes" id="UP001642484"/>
    </source>
</evidence>
<evidence type="ECO:0000256" key="1">
    <source>
        <dbReference type="ARBA" id="ARBA00001946"/>
    </source>
</evidence>
<evidence type="ECO:0000256" key="7">
    <source>
        <dbReference type="ARBA" id="ARBA00022801"/>
    </source>
</evidence>
<evidence type="ECO:0000256" key="9">
    <source>
        <dbReference type="ARBA" id="ARBA00023299"/>
    </source>
</evidence>
<dbReference type="InterPro" id="IPR036412">
    <property type="entry name" value="HAD-like_sf"/>
</dbReference>
<keyword evidence="5" id="KW-0028">Amino-acid biosynthesis</keyword>